<evidence type="ECO:0000256" key="4">
    <source>
        <dbReference type="ARBA" id="ARBA00023065"/>
    </source>
</evidence>
<dbReference type="SUPFAM" id="SSF141072">
    <property type="entry name" value="CalX-like"/>
    <property type="match status" value="1"/>
</dbReference>
<evidence type="ECO:0000256" key="3">
    <source>
        <dbReference type="ARBA" id="ARBA00022837"/>
    </source>
</evidence>
<evidence type="ECO:0000256" key="1">
    <source>
        <dbReference type="ARBA" id="ARBA00022729"/>
    </source>
</evidence>
<keyword evidence="1" id="KW-0732">Signal</keyword>
<feature type="domain" description="Calx-beta" evidence="5">
    <location>
        <begin position="37"/>
        <end position="134"/>
    </location>
</feature>
<keyword evidence="4" id="KW-0813">Transport</keyword>
<dbReference type="GO" id="GO:0030001">
    <property type="term" value="P:metal ion transport"/>
    <property type="evidence" value="ECO:0007669"/>
    <property type="project" value="TreeGrafter"/>
</dbReference>
<evidence type="ECO:0000313" key="6">
    <source>
        <dbReference type="EMBL" id="SVC63843.1"/>
    </source>
</evidence>
<dbReference type="GO" id="GO:0016020">
    <property type="term" value="C:membrane"/>
    <property type="evidence" value="ECO:0007669"/>
    <property type="project" value="InterPro"/>
</dbReference>
<evidence type="ECO:0000259" key="5">
    <source>
        <dbReference type="SMART" id="SM00237"/>
    </source>
</evidence>
<keyword evidence="3" id="KW-0106">Calcium</keyword>
<dbReference type="AlphaFoldDB" id="A0A382NRN1"/>
<protein>
    <recommendedName>
        <fullName evidence="5">Calx-beta domain-containing protein</fullName>
    </recommendedName>
</protein>
<sequence length="357" mass="39585">MVVLKFNRYMKVSLLNLVRGFFSSKSLLPLMLFSFSLQLMMADGSGIVQFAASEYTVDENDGSLTITVNRERGGAGAVSVSYEIEPLTAGNLDYSGSDGMISWADGEKGGKSFTIDIINDSENEPNEFFRINLSDPKNGLVLGDLKSATVKIYGSESGTFRFATDGYITSEFDETVEILVTRGLGAKGAVQVDYEVKGGEGLSDDEIGWVRFARRLPDTIVENASIEFTFKAGVPARIGRDFLNTPTNPLKGTLVFRDYEMSKTFEIQLLANWDGEAFPFTMAELILSNPRAIDGESENIHPVLHDTNFRSTLRINDISGPGTDVIWEQQPWPDTPGTRRRGFSFMKARYKRSETLF</sequence>
<dbReference type="GO" id="GO:0007154">
    <property type="term" value="P:cell communication"/>
    <property type="evidence" value="ECO:0007669"/>
    <property type="project" value="InterPro"/>
</dbReference>
<feature type="non-terminal residue" evidence="6">
    <location>
        <position position="357"/>
    </location>
</feature>
<dbReference type="Gene3D" id="2.60.40.2030">
    <property type="match status" value="2"/>
</dbReference>
<organism evidence="6">
    <name type="scientific">marine metagenome</name>
    <dbReference type="NCBI Taxonomy" id="408172"/>
    <lineage>
        <taxon>unclassified sequences</taxon>
        <taxon>metagenomes</taxon>
        <taxon>ecological metagenomes</taxon>
    </lineage>
</organism>
<dbReference type="PANTHER" id="PTHR11878">
    <property type="entry name" value="SODIUM/CALCIUM EXCHANGER"/>
    <property type="match status" value="1"/>
</dbReference>
<name>A0A382NRN1_9ZZZZ</name>
<dbReference type="Pfam" id="PF03160">
    <property type="entry name" value="Calx-beta"/>
    <property type="match status" value="2"/>
</dbReference>
<dbReference type="InterPro" id="IPR038081">
    <property type="entry name" value="CalX-like_sf"/>
</dbReference>
<accession>A0A382NRN1</accession>
<dbReference type="InterPro" id="IPR003644">
    <property type="entry name" value="Calx_beta"/>
</dbReference>
<reference evidence="6" key="1">
    <citation type="submission" date="2018-05" db="EMBL/GenBank/DDBJ databases">
        <authorList>
            <person name="Lanie J.A."/>
            <person name="Ng W.-L."/>
            <person name="Kazmierczak K.M."/>
            <person name="Andrzejewski T.M."/>
            <person name="Davidsen T.M."/>
            <person name="Wayne K.J."/>
            <person name="Tettelin H."/>
            <person name="Glass J.I."/>
            <person name="Rusch D."/>
            <person name="Podicherti R."/>
            <person name="Tsui H.-C.T."/>
            <person name="Winkler M.E."/>
        </authorList>
    </citation>
    <scope>NUCLEOTIDE SEQUENCE</scope>
</reference>
<dbReference type="PANTHER" id="PTHR11878:SF65">
    <property type="entry name" value="NA_CA-EXCHANGE PROTEIN, ISOFORM G"/>
    <property type="match status" value="1"/>
</dbReference>
<gene>
    <name evidence="6" type="ORF">METZ01_LOCUS316697</name>
</gene>
<dbReference type="EMBL" id="UINC01102317">
    <property type="protein sequence ID" value="SVC63843.1"/>
    <property type="molecule type" value="Genomic_DNA"/>
</dbReference>
<keyword evidence="4" id="KW-0406">Ion transport</keyword>
<keyword evidence="2" id="KW-0677">Repeat</keyword>
<evidence type="ECO:0000256" key="2">
    <source>
        <dbReference type="ARBA" id="ARBA00022737"/>
    </source>
</evidence>
<proteinExistence type="predicted"/>
<dbReference type="SMART" id="SM00237">
    <property type="entry name" value="Calx_beta"/>
    <property type="match status" value="1"/>
</dbReference>
<dbReference type="InterPro" id="IPR051171">
    <property type="entry name" value="CaCA"/>
</dbReference>